<name>A0A1Q8QVJ4_9FIRM</name>
<gene>
    <name evidence="1" type="ORF">DSOL_2688</name>
</gene>
<sequence>MENNRFKPECPLLGKDGNIFNLAGIASRTLKENDLGEKSREMWDRVMASGSYDEALNIIGEYVTIVGDELKMDDESFHIKME</sequence>
<accession>A0A1Q8QVJ4</accession>
<protein>
    <submittedName>
        <fullName evidence="1">Uncharacterized protein</fullName>
    </submittedName>
</protein>
<reference evidence="1 2" key="1">
    <citation type="submission" date="2016-09" db="EMBL/GenBank/DDBJ databases">
        <title>Complete genome of Desulfosporosinus sp. OL.</title>
        <authorList>
            <person name="Mardanov A."/>
            <person name="Beletsky A."/>
            <person name="Panova A."/>
            <person name="Karnachuk O."/>
            <person name="Ravin N."/>
        </authorList>
    </citation>
    <scope>NUCLEOTIDE SEQUENCE [LARGE SCALE GENOMIC DNA]</scope>
    <source>
        <strain evidence="1 2">OL</strain>
    </source>
</reference>
<organism evidence="1 2">
    <name type="scientific">Desulfosporosinus metallidurans</name>
    <dbReference type="NCBI Taxonomy" id="1888891"/>
    <lineage>
        <taxon>Bacteria</taxon>
        <taxon>Bacillati</taxon>
        <taxon>Bacillota</taxon>
        <taxon>Clostridia</taxon>
        <taxon>Eubacteriales</taxon>
        <taxon>Desulfitobacteriaceae</taxon>
        <taxon>Desulfosporosinus</taxon>
    </lineage>
</organism>
<dbReference type="EMBL" id="MLBF01000019">
    <property type="protein sequence ID" value="OLN31349.1"/>
    <property type="molecule type" value="Genomic_DNA"/>
</dbReference>
<comment type="caution">
    <text evidence="1">The sequence shown here is derived from an EMBL/GenBank/DDBJ whole genome shotgun (WGS) entry which is preliminary data.</text>
</comment>
<evidence type="ECO:0000313" key="1">
    <source>
        <dbReference type="EMBL" id="OLN31349.1"/>
    </source>
</evidence>
<dbReference type="AlphaFoldDB" id="A0A1Q8QVJ4"/>
<keyword evidence="2" id="KW-1185">Reference proteome</keyword>
<dbReference type="STRING" id="1888891.DSOL_2688"/>
<evidence type="ECO:0000313" key="2">
    <source>
        <dbReference type="Proteomes" id="UP000186102"/>
    </source>
</evidence>
<dbReference type="Proteomes" id="UP000186102">
    <property type="component" value="Unassembled WGS sequence"/>
</dbReference>
<proteinExistence type="predicted"/>
<dbReference type="RefSeq" id="WP_345788387.1">
    <property type="nucleotide sequence ID" value="NZ_MLBF01000019.1"/>
</dbReference>